<evidence type="ECO:0000256" key="1">
    <source>
        <dbReference type="ARBA" id="ARBA00008482"/>
    </source>
</evidence>
<keyword evidence="4 5" id="KW-0648">Protein biosynthesis</keyword>
<accession>A0A5J9T625</accession>
<dbReference type="GO" id="GO:0001732">
    <property type="term" value="P:formation of cytoplasmic translation initiation complex"/>
    <property type="evidence" value="ECO:0007669"/>
    <property type="project" value="UniProtKB-UniRule"/>
</dbReference>
<dbReference type="InterPro" id="IPR027528">
    <property type="entry name" value="eIF3m"/>
</dbReference>
<evidence type="ECO:0000256" key="2">
    <source>
        <dbReference type="ARBA" id="ARBA00022490"/>
    </source>
</evidence>
<dbReference type="GO" id="GO:0033290">
    <property type="term" value="C:eukaryotic 48S preinitiation complex"/>
    <property type="evidence" value="ECO:0007669"/>
    <property type="project" value="UniProtKB-UniRule"/>
</dbReference>
<comment type="subunit">
    <text evidence="5">Component of the eukaryotic translation initiation factor 3 (eIF-3) complex.</text>
</comment>
<reference evidence="7 8" key="1">
    <citation type="journal article" date="2019" name="Sci. Rep.">
        <title>A high-quality genome of Eragrostis curvula grass provides insights into Poaceae evolution and supports new strategies to enhance forage quality.</title>
        <authorList>
            <person name="Carballo J."/>
            <person name="Santos B.A.C.M."/>
            <person name="Zappacosta D."/>
            <person name="Garbus I."/>
            <person name="Selva J.P."/>
            <person name="Gallo C.A."/>
            <person name="Diaz A."/>
            <person name="Albertini E."/>
            <person name="Caccamo M."/>
            <person name="Echenique V."/>
        </authorList>
    </citation>
    <scope>NUCLEOTIDE SEQUENCE [LARGE SCALE GENOMIC DNA]</scope>
    <source>
        <strain evidence="8">cv. Victoria</strain>
        <tissue evidence="7">Leaf</tissue>
    </source>
</reference>
<evidence type="ECO:0000259" key="6">
    <source>
        <dbReference type="PROSITE" id="PS50250"/>
    </source>
</evidence>
<comment type="caution">
    <text evidence="7">The sequence shown here is derived from an EMBL/GenBank/DDBJ whole genome shotgun (WGS) entry which is preliminary data.</text>
</comment>
<dbReference type="InterPro" id="IPR036390">
    <property type="entry name" value="WH_DNA-bd_sf"/>
</dbReference>
<dbReference type="Pfam" id="PF18005">
    <property type="entry name" value="eIF3m_C_helix"/>
    <property type="match status" value="1"/>
</dbReference>
<proteinExistence type="inferred from homology"/>
<dbReference type="PROSITE" id="PS50250">
    <property type="entry name" value="PCI"/>
    <property type="match status" value="1"/>
</dbReference>
<dbReference type="GO" id="GO:0071541">
    <property type="term" value="C:eukaryotic translation initiation factor 3 complex, eIF3m"/>
    <property type="evidence" value="ECO:0007669"/>
    <property type="project" value="UniProtKB-UniRule"/>
</dbReference>
<comment type="similarity">
    <text evidence="1">Belongs to the CSN7/EIF3M family. CSN7 subfamily.</text>
</comment>
<keyword evidence="8" id="KW-1185">Reference proteome</keyword>
<dbReference type="Proteomes" id="UP000324897">
    <property type="component" value="Unassembled WGS sequence"/>
</dbReference>
<dbReference type="PANTHER" id="PTHR15350">
    <property type="entry name" value="COP9 SIGNALOSOME COMPLEX SUBUNIT 7/DENDRITIC CELL PROTEIN GA17"/>
    <property type="match status" value="1"/>
</dbReference>
<evidence type="ECO:0000256" key="3">
    <source>
        <dbReference type="ARBA" id="ARBA00022540"/>
    </source>
</evidence>
<dbReference type="InterPro" id="IPR040750">
    <property type="entry name" value="eIF3m_C_helix"/>
</dbReference>
<sequence length="415" mass="46114">MATIVNTTEEEPMLAVVRFTAELAWADAGPEVAEPEVARLCLEAQEHILAGRWVDMASLMLASADLLLKSSRVPDKDLECILSVICSLVTKAGTEAEALQIARDICDKLSHQPDDKPALRLKVLFSLYNLLLPSPNGKAFVYKKALELATAGKAAEYIIPSFKNIDSFVSDWGIGNVEQRELFLAVARILKDQKGMSKEYFNFLNKYLDTFKGSEEDADAIGAAKEEAVAAIIEFVKSSTLFQCDLLNMPAVAQLEKDEKYGLVYELLKIFLTQRLDSYLEFQAANSTLLKDHGLVHEECITKMRLMSLLDLSSRCSGEIPYSAITDALKINEDEVECWIVKAIALKILDCKVDQLNQTVIVSRHTERIFGMPQWQALRTKLGVWRGNVASAISTIQANKITDEGTQGMQGLMIR</sequence>
<dbReference type="InterPro" id="IPR045237">
    <property type="entry name" value="COPS7/eIF3m"/>
</dbReference>
<feature type="domain" description="PCI" evidence="6">
    <location>
        <begin position="199"/>
        <end position="367"/>
    </location>
</feature>
<dbReference type="PANTHER" id="PTHR15350:SF2">
    <property type="entry name" value="EUKARYOTIC TRANSLATION INITIATION FACTOR 3 SUBUNIT M"/>
    <property type="match status" value="1"/>
</dbReference>
<keyword evidence="2 5" id="KW-0963">Cytoplasm</keyword>
<comment type="similarity">
    <text evidence="5">Belongs to the eIF-3 subunit M family.</text>
</comment>
<dbReference type="GO" id="GO:0003743">
    <property type="term" value="F:translation initiation factor activity"/>
    <property type="evidence" value="ECO:0007669"/>
    <property type="project" value="UniProtKB-UniRule"/>
</dbReference>
<dbReference type="Gramene" id="TVU06836">
    <property type="protein sequence ID" value="TVU06836"/>
    <property type="gene ID" value="EJB05_46871"/>
</dbReference>
<evidence type="ECO:0000256" key="4">
    <source>
        <dbReference type="ARBA" id="ARBA00022917"/>
    </source>
</evidence>
<dbReference type="OrthoDB" id="10267031at2759"/>
<name>A0A5J9T625_9POAL</name>
<dbReference type="SUPFAM" id="SSF46785">
    <property type="entry name" value="Winged helix' DNA-binding domain"/>
    <property type="match status" value="1"/>
</dbReference>
<dbReference type="EMBL" id="RWGY01000045">
    <property type="protein sequence ID" value="TVU06836.1"/>
    <property type="molecule type" value="Genomic_DNA"/>
</dbReference>
<dbReference type="AlphaFoldDB" id="A0A5J9T625"/>
<dbReference type="InterPro" id="IPR000717">
    <property type="entry name" value="PCI_dom"/>
</dbReference>
<dbReference type="GO" id="GO:0016282">
    <property type="term" value="C:eukaryotic 43S preinitiation complex"/>
    <property type="evidence" value="ECO:0007669"/>
    <property type="project" value="UniProtKB-UniRule"/>
</dbReference>
<gene>
    <name evidence="7" type="ORF">EJB05_46871</name>
</gene>
<dbReference type="HAMAP" id="MF_03012">
    <property type="entry name" value="eIF3m"/>
    <property type="match status" value="1"/>
</dbReference>
<comment type="subcellular location">
    <subcellularLocation>
        <location evidence="5">Cytoplasm</location>
    </subcellularLocation>
</comment>
<dbReference type="SMART" id="SM00088">
    <property type="entry name" value="PINT"/>
    <property type="match status" value="1"/>
</dbReference>
<dbReference type="Pfam" id="PF01399">
    <property type="entry name" value="PCI"/>
    <property type="match status" value="1"/>
</dbReference>
<evidence type="ECO:0000313" key="7">
    <source>
        <dbReference type="EMBL" id="TVU06836.1"/>
    </source>
</evidence>
<evidence type="ECO:0000313" key="8">
    <source>
        <dbReference type="Proteomes" id="UP000324897"/>
    </source>
</evidence>
<organism evidence="7 8">
    <name type="scientific">Eragrostis curvula</name>
    <name type="common">weeping love grass</name>
    <dbReference type="NCBI Taxonomy" id="38414"/>
    <lineage>
        <taxon>Eukaryota</taxon>
        <taxon>Viridiplantae</taxon>
        <taxon>Streptophyta</taxon>
        <taxon>Embryophyta</taxon>
        <taxon>Tracheophyta</taxon>
        <taxon>Spermatophyta</taxon>
        <taxon>Magnoliopsida</taxon>
        <taxon>Liliopsida</taxon>
        <taxon>Poales</taxon>
        <taxon>Poaceae</taxon>
        <taxon>PACMAD clade</taxon>
        <taxon>Chloridoideae</taxon>
        <taxon>Eragrostideae</taxon>
        <taxon>Eragrostidinae</taxon>
        <taxon>Eragrostis</taxon>
    </lineage>
</organism>
<protein>
    <recommendedName>
        <fullName evidence="5">Eukaryotic translation initiation factor 3 subunit M</fullName>
        <shortName evidence="5">eIF3m</shortName>
    </recommendedName>
</protein>
<keyword evidence="3 5" id="KW-0396">Initiation factor</keyword>
<comment type="function">
    <text evidence="5">Component of the eukaryotic translation initiation factor 3 (eIF-3) complex, which is involved in protein synthesis of a specialized repertoire of mRNAs and, together with other initiation factors, stimulates binding of mRNA and methionyl-tRNAi to the 40S ribosome. The eIF-3 complex specifically targets and initiates translation of a subset of mRNAs involved in cell proliferation.</text>
</comment>
<evidence type="ECO:0000256" key="5">
    <source>
        <dbReference type="HAMAP-Rule" id="MF_03012"/>
    </source>
</evidence>